<name>A0A369IKC3_9BACT</name>
<comment type="caution">
    <text evidence="3">The sequence shown here is derived from an EMBL/GenBank/DDBJ whole genome shotgun (WGS) entry which is preliminary data.</text>
</comment>
<dbReference type="GO" id="GO:0009103">
    <property type="term" value="P:lipopolysaccharide biosynthetic process"/>
    <property type="evidence" value="ECO:0007669"/>
    <property type="project" value="TreeGrafter"/>
</dbReference>
<dbReference type="EMBL" id="QPIW01000001">
    <property type="protein sequence ID" value="RDB07694.1"/>
    <property type="molecule type" value="Genomic_DNA"/>
</dbReference>
<dbReference type="Proteomes" id="UP000253141">
    <property type="component" value="Unassembled WGS sequence"/>
</dbReference>
<keyword evidence="4" id="KW-1185">Reference proteome</keyword>
<evidence type="ECO:0000313" key="3">
    <source>
        <dbReference type="EMBL" id="RDB07694.1"/>
    </source>
</evidence>
<dbReference type="Gene3D" id="3.40.50.2000">
    <property type="entry name" value="Glycogen Phosphorylase B"/>
    <property type="match status" value="2"/>
</dbReference>
<dbReference type="OrthoDB" id="9811239at2"/>
<evidence type="ECO:0000313" key="4">
    <source>
        <dbReference type="Proteomes" id="UP000253141"/>
    </source>
</evidence>
<keyword evidence="1 3" id="KW-0808">Transferase</keyword>
<dbReference type="AlphaFoldDB" id="A0A369IKC3"/>
<dbReference type="PANTHER" id="PTHR46401">
    <property type="entry name" value="GLYCOSYLTRANSFERASE WBBK-RELATED"/>
    <property type="match status" value="1"/>
</dbReference>
<protein>
    <submittedName>
        <fullName evidence="3">Glycosyltransferase</fullName>
    </submittedName>
</protein>
<evidence type="ECO:0000256" key="1">
    <source>
        <dbReference type="ARBA" id="ARBA00022679"/>
    </source>
</evidence>
<organism evidence="3 4">
    <name type="scientific">Runella aurantiaca</name>
    <dbReference type="NCBI Taxonomy" id="2282308"/>
    <lineage>
        <taxon>Bacteria</taxon>
        <taxon>Pseudomonadati</taxon>
        <taxon>Bacteroidota</taxon>
        <taxon>Cytophagia</taxon>
        <taxon>Cytophagales</taxon>
        <taxon>Spirosomataceae</taxon>
        <taxon>Runella</taxon>
    </lineage>
</organism>
<proteinExistence type="predicted"/>
<dbReference type="RefSeq" id="WP_114459233.1">
    <property type="nucleotide sequence ID" value="NZ_QPIW01000001.1"/>
</dbReference>
<gene>
    <name evidence="3" type="ORF">DVG78_01150</name>
</gene>
<sequence length="400" mass="45634">MSHTILIASFGFYPETHGIAQAAYQQAMGLHRLGYKITVVTQVSEQPRSIPFDVIGFPLSPSRLPKFDEIEVGKTYQQFLKQSNFDVLFFHGWESWVSELALPILDQIRGKKVLVSHGTTIHLRYPGIKGWLRWLRNRPAAWQFSRKLTAFDYYVFLSKKQDKQRLTDFIEAKRLDLHNSSIIPNGAHPSFFQQPSTDFWDKFGLNKAKMLLCVGNFSREKGQLELIKWFIEISPKDTILVLIGSHFNDYSNQLKKAIGEHLNTRIFLFEKLSLEDIHAAYCAATLFVSATFTEVQPLVLLDAMAVGLPFLCRDVGAVSTLEGGLCFKDKAEFKVLLKRLLRSPFTLQSFGDKGKTAALTIYHWDLIAESYHSLIQHLSSAQNNTQKKTEFRTKNQAHSA</sequence>
<dbReference type="PANTHER" id="PTHR46401:SF2">
    <property type="entry name" value="GLYCOSYLTRANSFERASE WBBK-RELATED"/>
    <property type="match status" value="1"/>
</dbReference>
<dbReference type="InterPro" id="IPR028098">
    <property type="entry name" value="Glyco_trans_4-like_N"/>
</dbReference>
<feature type="domain" description="Glycosyltransferase subfamily 4-like N-terminal" evidence="2">
    <location>
        <begin position="18"/>
        <end position="187"/>
    </location>
</feature>
<dbReference type="Pfam" id="PF13692">
    <property type="entry name" value="Glyco_trans_1_4"/>
    <property type="match status" value="1"/>
</dbReference>
<dbReference type="SUPFAM" id="SSF53756">
    <property type="entry name" value="UDP-Glycosyltransferase/glycogen phosphorylase"/>
    <property type="match status" value="1"/>
</dbReference>
<evidence type="ECO:0000259" key="2">
    <source>
        <dbReference type="Pfam" id="PF13439"/>
    </source>
</evidence>
<dbReference type="CDD" id="cd03801">
    <property type="entry name" value="GT4_PimA-like"/>
    <property type="match status" value="1"/>
</dbReference>
<accession>A0A369IKC3</accession>
<dbReference type="GO" id="GO:0016757">
    <property type="term" value="F:glycosyltransferase activity"/>
    <property type="evidence" value="ECO:0007669"/>
    <property type="project" value="TreeGrafter"/>
</dbReference>
<dbReference type="Pfam" id="PF13439">
    <property type="entry name" value="Glyco_transf_4"/>
    <property type="match status" value="1"/>
</dbReference>
<reference evidence="3 4" key="1">
    <citation type="submission" date="2018-07" db="EMBL/GenBank/DDBJ databases">
        <title>Genome analysis of Runella aurantiaca.</title>
        <authorList>
            <person name="Yang X."/>
        </authorList>
    </citation>
    <scope>NUCLEOTIDE SEQUENCE [LARGE SCALE GENOMIC DNA]</scope>
    <source>
        <strain evidence="3 4">YX9</strain>
    </source>
</reference>